<feature type="region of interest" description="Disordered" evidence="1">
    <location>
        <begin position="1"/>
        <end position="118"/>
    </location>
</feature>
<evidence type="ECO:0000313" key="3">
    <source>
        <dbReference type="Proteomes" id="UP001551584"/>
    </source>
</evidence>
<feature type="compositionally biased region" description="Pro residues" evidence="1">
    <location>
        <begin position="1"/>
        <end position="17"/>
    </location>
</feature>
<sequence length="153" mass="15220">MTAPQAPPLADRPPAVPGIPAAAGDVPVVRWRRTGSDGGTGGTATTVQRTGPGPGPGAGSGAGDRVPPGAPAKAAPAGGRPRSASAPAPAPATAHTTGSASAGRTARPADPVQDPGLDLDDLARRLLDPVARLLRAELRRGRERTGRPHDGRR</sequence>
<feature type="compositionally biased region" description="Low complexity" evidence="1">
    <location>
        <begin position="18"/>
        <end position="29"/>
    </location>
</feature>
<dbReference type="EMBL" id="JBEZNA010000042">
    <property type="protein sequence ID" value="MEU9579227.1"/>
    <property type="molecule type" value="Genomic_DNA"/>
</dbReference>
<proteinExistence type="predicted"/>
<gene>
    <name evidence="2" type="ORF">AB0D95_18495</name>
</gene>
<comment type="caution">
    <text evidence="2">The sequence shown here is derived from an EMBL/GenBank/DDBJ whole genome shotgun (WGS) entry which is preliminary data.</text>
</comment>
<dbReference type="Proteomes" id="UP001551584">
    <property type="component" value="Unassembled WGS sequence"/>
</dbReference>
<name>A0ABV3ESN5_9ACTN</name>
<organism evidence="2 3">
    <name type="scientific">Streptomyces chilikensis</name>
    <dbReference type="NCBI Taxonomy" id="1194079"/>
    <lineage>
        <taxon>Bacteria</taxon>
        <taxon>Bacillati</taxon>
        <taxon>Actinomycetota</taxon>
        <taxon>Actinomycetes</taxon>
        <taxon>Kitasatosporales</taxon>
        <taxon>Streptomycetaceae</taxon>
        <taxon>Streptomyces</taxon>
    </lineage>
</organism>
<protein>
    <recommendedName>
        <fullName evidence="4">Syndecan 1</fullName>
    </recommendedName>
</protein>
<evidence type="ECO:0000313" key="2">
    <source>
        <dbReference type="EMBL" id="MEU9579227.1"/>
    </source>
</evidence>
<reference evidence="2 3" key="1">
    <citation type="submission" date="2024-06" db="EMBL/GenBank/DDBJ databases">
        <title>The Natural Products Discovery Center: Release of the First 8490 Sequenced Strains for Exploring Actinobacteria Biosynthetic Diversity.</title>
        <authorList>
            <person name="Kalkreuter E."/>
            <person name="Kautsar S.A."/>
            <person name="Yang D."/>
            <person name="Bader C.D."/>
            <person name="Teijaro C.N."/>
            <person name="Fluegel L."/>
            <person name="Davis C.M."/>
            <person name="Simpson J.R."/>
            <person name="Lauterbach L."/>
            <person name="Steele A.D."/>
            <person name="Gui C."/>
            <person name="Meng S."/>
            <person name="Li G."/>
            <person name="Viehrig K."/>
            <person name="Ye F."/>
            <person name="Su P."/>
            <person name="Kiefer A.F."/>
            <person name="Nichols A."/>
            <person name="Cepeda A.J."/>
            <person name="Yan W."/>
            <person name="Fan B."/>
            <person name="Jiang Y."/>
            <person name="Adhikari A."/>
            <person name="Zheng C.-J."/>
            <person name="Schuster L."/>
            <person name="Cowan T.M."/>
            <person name="Smanski M.J."/>
            <person name="Chevrette M.G."/>
            <person name="De Carvalho L.P.S."/>
            <person name="Shen B."/>
        </authorList>
    </citation>
    <scope>NUCLEOTIDE SEQUENCE [LARGE SCALE GENOMIC DNA]</scope>
    <source>
        <strain evidence="2 3">NPDC048117</strain>
    </source>
</reference>
<dbReference type="RefSeq" id="WP_359273926.1">
    <property type="nucleotide sequence ID" value="NZ_JBEZNA010000042.1"/>
</dbReference>
<feature type="compositionally biased region" description="Low complexity" evidence="1">
    <location>
        <begin position="71"/>
        <end position="106"/>
    </location>
</feature>
<evidence type="ECO:0008006" key="4">
    <source>
        <dbReference type="Google" id="ProtNLM"/>
    </source>
</evidence>
<evidence type="ECO:0000256" key="1">
    <source>
        <dbReference type="SAM" id="MobiDB-lite"/>
    </source>
</evidence>
<accession>A0ABV3ESN5</accession>
<keyword evidence="3" id="KW-1185">Reference proteome</keyword>